<evidence type="ECO:0000256" key="3">
    <source>
        <dbReference type="ARBA" id="ARBA00012556"/>
    </source>
</evidence>
<organism evidence="7 8">
    <name type="scientific">Bryocella elongata</name>
    <dbReference type="NCBI Taxonomy" id="863522"/>
    <lineage>
        <taxon>Bacteria</taxon>
        <taxon>Pseudomonadati</taxon>
        <taxon>Acidobacteriota</taxon>
        <taxon>Terriglobia</taxon>
        <taxon>Terriglobales</taxon>
        <taxon>Acidobacteriaceae</taxon>
        <taxon>Bryocella</taxon>
    </lineage>
</organism>
<dbReference type="AlphaFoldDB" id="A0A1H5UYP1"/>
<evidence type="ECO:0000313" key="7">
    <source>
        <dbReference type="EMBL" id="SEF80094.1"/>
    </source>
</evidence>
<dbReference type="GO" id="GO:0031218">
    <property type="term" value="F:arabinogalactan endo-1,4-beta-galactosidase activity"/>
    <property type="evidence" value="ECO:0007669"/>
    <property type="project" value="UniProtKB-EC"/>
</dbReference>
<evidence type="ECO:0000256" key="4">
    <source>
        <dbReference type="ARBA" id="ARBA00022801"/>
    </source>
</evidence>
<reference evidence="7 8" key="1">
    <citation type="submission" date="2016-10" db="EMBL/GenBank/DDBJ databases">
        <authorList>
            <person name="de Groot N.N."/>
        </authorList>
    </citation>
    <scope>NUCLEOTIDE SEQUENCE [LARGE SCALE GENOMIC DNA]</scope>
    <source>
        <strain evidence="7 8">DSM 22489</strain>
    </source>
</reference>
<dbReference type="GO" id="GO:0015926">
    <property type="term" value="F:glucosidase activity"/>
    <property type="evidence" value="ECO:0007669"/>
    <property type="project" value="InterPro"/>
</dbReference>
<dbReference type="InterPro" id="IPR017853">
    <property type="entry name" value="GH"/>
</dbReference>
<keyword evidence="8" id="KW-1185">Reference proteome</keyword>
<evidence type="ECO:0000256" key="1">
    <source>
        <dbReference type="ARBA" id="ARBA00001695"/>
    </source>
</evidence>
<dbReference type="Pfam" id="PF07745">
    <property type="entry name" value="Glyco_hydro_53"/>
    <property type="match status" value="1"/>
</dbReference>
<dbReference type="PANTHER" id="PTHR34983">
    <property type="entry name" value="ARABINOGALACTAN ENDO-BETA-1,4-GALACTANASE A"/>
    <property type="match status" value="1"/>
</dbReference>
<keyword evidence="5 6" id="KW-0326">Glycosidase</keyword>
<sequence length="377" mass="41895">MRIVSTVWIKTVIPCCLAPVLCLAGVAQTSSAASDTQAFCPPIAIGADVSFLPQTEASGHHFSDSRGARPGLEILREHGYGWVRLRLFVHPMTLPNDLSYTIATARQAKALGFGILLDFHYSDDWADPQHNNVPKEWARLSHAQLVDQVFAYTRDTIAQFRTAGVLPNVVQIGNEITSGMMWPDGKLPDNWNHFNGLLLAAARGVQEGSRPDKRPAIMIHIDQGGNSETTEWFFSHLIAAHVPFDIIGQSYYPWWQGSLKDLRDNLAYMAKTYRKPIIVVETAWSWKPDNYTKKRGPFDESPEGQAEFLRAVAQAVADTPDHLGKGVFWWEPAVGNDLVRRGLFDDNGKALPALDVFDGCMTPPQATPPAPHSHEYK</sequence>
<feature type="chain" id="PRO_5009029538" description="Arabinogalactan endo-beta-1,4-galactanase" evidence="6">
    <location>
        <begin position="33"/>
        <end position="377"/>
    </location>
</feature>
<dbReference type="EC" id="3.2.1.89" evidence="3 6"/>
<evidence type="ECO:0000256" key="2">
    <source>
        <dbReference type="ARBA" id="ARBA00010687"/>
    </source>
</evidence>
<accession>A0A1H5UYP1</accession>
<feature type="signal peptide" evidence="6">
    <location>
        <begin position="1"/>
        <end position="32"/>
    </location>
</feature>
<dbReference type="SUPFAM" id="SSF51445">
    <property type="entry name" value="(Trans)glycosidases"/>
    <property type="match status" value="1"/>
</dbReference>
<gene>
    <name evidence="7" type="ORF">SAMN05421819_1267</name>
</gene>
<protein>
    <recommendedName>
        <fullName evidence="3 6">Arabinogalactan endo-beta-1,4-galactanase</fullName>
        <ecNumber evidence="3 6">3.2.1.89</ecNumber>
    </recommendedName>
</protein>
<dbReference type="EMBL" id="FNVA01000001">
    <property type="protein sequence ID" value="SEF80094.1"/>
    <property type="molecule type" value="Genomic_DNA"/>
</dbReference>
<evidence type="ECO:0000256" key="5">
    <source>
        <dbReference type="ARBA" id="ARBA00023295"/>
    </source>
</evidence>
<keyword evidence="4 6" id="KW-0378">Hydrolase</keyword>
<dbReference type="PANTHER" id="PTHR34983:SF1">
    <property type="entry name" value="ARABINOGALACTAN ENDO-BETA-1,4-GALACTANASE A"/>
    <property type="match status" value="1"/>
</dbReference>
<dbReference type="Gene3D" id="3.20.20.80">
    <property type="entry name" value="Glycosidases"/>
    <property type="match status" value="1"/>
</dbReference>
<keyword evidence="6" id="KW-0732">Signal</keyword>
<dbReference type="OrthoDB" id="9768786at2"/>
<comment type="catalytic activity">
    <reaction evidence="1 6">
        <text>The enzyme specifically hydrolyzes (1-&gt;4)-beta-D-galactosidic linkages in type I arabinogalactans.</text>
        <dbReference type="EC" id="3.2.1.89"/>
    </reaction>
</comment>
<dbReference type="InterPro" id="IPR011683">
    <property type="entry name" value="Glyco_hydro_53"/>
</dbReference>
<dbReference type="GO" id="GO:0045490">
    <property type="term" value="P:pectin catabolic process"/>
    <property type="evidence" value="ECO:0007669"/>
    <property type="project" value="TreeGrafter"/>
</dbReference>
<evidence type="ECO:0000313" key="8">
    <source>
        <dbReference type="Proteomes" id="UP000236728"/>
    </source>
</evidence>
<comment type="similarity">
    <text evidence="2 6">Belongs to the glycosyl hydrolase 53 family.</text>
</comment>
<dbReference type="Proteomes" id="UP000236728">
    <property type="component" value="Unassembled WGS sequence"/>
</dbReference>
<name>A0A1H5UYP1_9BACT</name>
<proteinExistence type="inferred from homology"/>
<evidence type="ECO:0000256" key="6">
    <source>
        <dbReference type="RuleBase" id="RU361192"/>
    </source>
</evidence>